<dbReference type="Proteomes" id="UP000260835">
    <property type="component" value="Unassembled WGS sequence"/>
</dbReference>
<dbReference type="Pfam" id="PF11888">
    <property type="entry name" value="DUF3408"/>
    <property type="match status" value="1"/>
</dbReference>
<evidence type="ECO:0000256" key="1">
    <source>
        <dbReference type="SAM" id="MobiDB-lite"/>
    </source>
</evidence>
<accession>A0A3E4QJR5</accession>
<gene>
    <name evidence="2" type="ORF">DXC89_07300</name>
</gene>
<evidence type="ECO:0000313" key="3">
    <source>
        <dbReference type="Proteomes" id="UP000260835"/>
    </source>
</evidence>
<dbReference type="InterPro" id="IPR021823">
    <property type="entry name" value="DUF3408"/>
</dbReference>
<comment type="caution">
    <text evidence="2">The sequence shown here is derived from an EMBL/GenBank/DDBJ whole genome shotgun (WGS) entry which is preliminary data.</text>
</comment>
<organism evidence="2 3">
    <name type="scientific">Prevotella disiens</name>
    <dbReference type="NCBI Taxonomy" id="28130"/>
    <lineage>
        <taxon>Bacteria</taxon>
        <taxon>Pseudomonadati</taxon>
        <taxon>Bacteroidota</taxon>
        <taxon>Bacteroidia</taxon>
        <taxon>Bacteroidales</taxon>
        <taxon>Prevotellaceae</taxon>
        <taxon>Prevotella</taxon>
    </lineage>
</organism>
<name>A0A3E4QJR5_9BACT</name>
<dbReference type="AlphaFoldDB" id="A0A3E4QJR5"/>
<reference evidence="2 3" key="1">
    <citation type="submission" date="2018-08" db="EMBL/GenBank/DDBJ databases">
        <title>A genome reference for cultivated species of the human gut microbiota.</title>
        <authorList>
            <person name="Zou Y."/>
            <person name="Xue W."/>
            <person name="Luo G."/>
        </authorList>
    </citation>
    <scope>NUCLEOTIDE SEQUENCE [LARGE SCALE GENOMIC DNA]</scope>
    <source>
        <strain evidence="2 3">TF09-12</strain>
    </source>
</reference>
<proteinExistence type="predicted"/>
<dbReference type="RefSeq" id="WP_117653679.1">
    <property type="nucleotide sequence ID" value="NZ_CABOGP010000048.1"/>
</dbReference>
<feature type="compositionally biased region" description="Basic and acidic residues" evidence="1">
    <location>
        <begin position="55"/>
        <end position="91"/>
    </location>
</feature>
<dbReference type="EMBL" id="QSRD01000048">
    <property type="protein sequence ID" value="RGK98568.1"/>
    <property type="molecule type" value="Genomic_DNA"/>
</dbReference>
<sequence>MATIEERKQQLENKLKKMAEDNVVVKPVTIPNSFDPSEDTESSPATSGEEDNNLEETKETKTAKEKPVDEIEREETGNTEQKRERKPRMEKPSVSSLSIEDYRSLYFHPVRSQMRTAFSINLETLQNLRNVLQDLGERVSIAAYIDNILREHLREHLELLNSAAAKQRRKTTITL</sequence>
<evidence type="ECO:0000313" key="2">
    <source>
        <dbReference type="EMBL" id="RGK98568.1"/>
    </source>
</evidence>
<feature type="region of interest" description="Disordered" evidence="1">
    <location>
        <begin position="15"/>
        <end position="95"/>
    </location>
</feature>
<protein>
    <submittedName>
        <fullName evidence="2">DUF3408 domain-containing protein</fullName>
    </submittedName>
</protein>